<dbReference type="AlphaFoldDB" id="A0A399EF04"/>
<protein>
    <recommendedName>
        <fullName evidence="4">Putative pterin-4-alpha-carbinolamine dehydratase</fullName>
        <shortName evidence="4">PHS</shortName>
        <ecNumber evidence="4">4.2.1.96</ecNumber>
    </recommendedName>
    <alternativeName>
        <fullName evidence="4">4-alpha-hydroxy-tetrahydropterin dehydratase</fullName>
    </alternativeName>
    <alternativeName>
        <fullName evidence="4">Pterin carbinolamine dehydratase</fullName>
        <shortName evidence="4">PCD</shortName>
    </alternativeName>
</protein>
<dbReference type="SUPFAM" id="SSF55248">
    <property type="entry name" value="PCD-like"/>
    <property type="match status" value="1"/>
</dbReference>
<name>A0A399EF04_9DEIN</name>
<evidence type="ECO:0000259" key="6">
    <source>
        <dbReference type="PROSITE" id="PS50966"/>
    </source>
</evidence>
<dbReference type="InterPro" id="IPR036428">
    <property type="entry name" value="PCD_sf"/>
</dbReference>
<dbReference type="PANTHER" id="PTHR12599">
    <property type="entry name" value="PTERIN-4-ALPHA-CARBINOLAMINE DEHYDRATASE"/>
    <property type="match status" value="1"/>
</dbReference>
<dbReference type="PROSITE" id="PS50966">
    <property type="entry name" value="ZF_SWIM"/>
    <property type="match status" value="1"/>
</dbReference>
<dbReference type="Pfam" id="PF04434">
    <property type="entry name" value="SWIM"/>
    <property type="match status" value="1"/>
</dbReference>
<evidence type="ECO:0000313" key="8">
    <source>
        <dbReference type="Proteomes" id="UP000265800"/>
    </source>
</evidence>
<dbReference type="GO" id="GO:0008124">
    <property type="term" value="F:4-alpha-hydroxytetrahydrobiopterin dehydratase activity"/>
    <property type="evidence" value="ECO:0007669"/>
    <property type="project" value="UniProtKB-UniRule"/>
</dbReference>
<organism evidence="7 8">
    <name type="scientific">Meiothermus luteus</name>
    <dbReference type="NCBI Taxonomy" id="2026184"/>
    <lineage>
        <taxon>Bacteria</taxon>
        <taxon>Thermotogati</taxon>
        <taxon>Deinococcota</taxon>
        <taxon>Deinococci</taxon>
        <taxon>Thermales</taxon>
        <taxon>Thermaceae</taxon>
        <taxon>Meiothermus</taxon>
    </lineage>
</organism>
<dbReference type="Gene3D" id="3.30.1360.20">
    <property type="entry name" value="Transcriptional coactivator/pterin dehydratase"/>
    <property type="match status" value="1"/>
</dbReference>
<evidence type="ECO:0000256" key="5">
    <source>
        <dbReference type="PROSITE-ProRule" id="PRU00325"/>
    </source>
</evidence>
<dbReference type="EC" id="4.2.1.96" evidence="4"/>
<dbReference type="NCBIfam" id="NF002017">
    <property type="entry name" value="PRK00823.1-2"/>
    <property type="match status" value="1"/>
</dbReference>
<dbReference type="GO" id="GO:0008270">
    <property type="term" value="F:zinc ion binding"/>
    <property type="evidence" value="ECO:0007669"/>
    <property type="project" value="UniProtKB-KW"/>
</dbReference>
<dbReference type="CDD" id="cd00488">
    <property type="entry name" value="PCD_DCoH"/>
    <property type="match status" value="1"/>
</dbReference>
<gene>
    <name evidence="7" type="ORF">Mlute_02276</name>
</gene>
<evidence type="ECO:0000256" key="2">
    <source>
        <dbReference type="ARBA" id="ARBA00006472"/>
    </source>
</evidence>
<feature type="domain" description="SWIM-type" evidence="6">
    <location>
        <begin position="51"/>
        <end position="84"/>
    </location>
</feature>
<evidence type="ECO:0000256" key="4">
    <source>
        <dbReference type="HAMAP-Rule" id="MF_00434"/>
    </source>
</evidence>
<dbReference type="InterPro" id="IPR001533">
    <property type="entry name" value="Pterin_deHydtase"/>
</dbReference>
<evidence type="ECO:0000256" key="3">
    <source>
        <dbReference type="ARBA" id="ARBA00023239"/>
    </source>
</evidence>
<comment type="similarity">
    <text evidence="2 4">Belongs to the pterin-4-alpha-carbinolamine dehydratase family.</text>
</comment>
<comment type="catalytic activity">
    <reaction evidence="1 4">
        <text>(4aS,6R)-4a-hydroxy-L-erythro-5,6,7,8-tetrahydrobiopterin = (6R)-L-erythro-6,7-dihydrobiopterin + H2O</text>
        <dbReference type="Rhea" id="RHEA:11920"/>
        <dbReference type="ChEBI" id="CHEBI:15377"/>
        <dbReference type="ChEBI" id="CHEBI:15642"/>
        <dbReference type="ChEBI" id="CHEBI:43120"/>
        <dbReference type="EC" id="4.2.1.96"/>
    </reaction>
</comment>
<dbReference type="Pfam" id="PF01329">
    <property type="entry name" value="Pterin_4a"/>
    <property type="match status" value="1"/>
</dbReference>
<evidence type="ECO:0000313" key="7">
    <source>
        <dbReference type="EMBL" id="RIH83197.1"/>
    </source>
</evidence>
<keyword evidence="8" id="KW-1185">Reference proteome</keyword>
<dbReference type="EMBL" id="QWKZ01000086">
    <property type="protein sequence ID" value="RIH83197.1"/>
    <property type="molecule type" value="Genomic_DNA"/>
</dbReference>
<keyword evidence="3 4" id="KW-0456">Lyase</keyword>
<sequence length="243" mass="27204">MRLELESLLALAEEGVLERGRQRFLQGAILEAARGRQRLQARVAGSSPFPYRVEIDLRKGSWRCTCPYQGPICKHVVAVALAALEAPEIFVRRRLGRASLVHLEPLLALSEGELMRFLWGLAEARPGLLYEFAHHWLERHRGEWGRGGGMADPLSETEIQQGLARLPGWAVVEGRLEKTFSFRSYPEGVAFAVRVALLAERSDHHPDSLEIMWRKVRVAYVTHSAGGITRLDLEAAAQVEALV</sequence>
<dbReference type="RefSeq" id="WP_245958951.1">
    <property type="nucleotide sequence ID" value="NZ_QWKZ01000086.1"/>
</dbReference>
<proteinExistence type="inferred from homology"/>
<keyword evidence="5" id="KW-0863">Zinc-finger</keyword>
<dbReference type="GO" id="GO:0006729">
    <property type="term" value="P:tetrahydrobiopterin biosynthetic process"/>
    <property type="evidence" value="ECO:0007669"/>
    <property type="project" value="InterPro"/>
</dbReference>
<keyword evidence="5" id="KW-0862">Zinc</keyword>
<comment type="caution">
    <text evidence="7">The sequence shown here is derived from an EMBL/GenBank/DDBJ whole genome shotgun (WGS) entry which is preliminary data.</text>
</comment>
<dbReference type="PANTHER" id="PTHR12599:SF0">
    <property type="entry name" value="PTERIN-4-ALPHA-CARBINOLAMINE DEHYDRATASE"/>
    <property type="match status" value="1"/>
</dbReference>
<keyword evidence="5" id="KW-0479">Metal-binding</keyword>
<dbReference type="InterPro" id="IPR007527">
    <property type="entry name" value="Znf_SWIM"/>
</dbReference>
<dbReference type="Proteomes" id="UP000265800">
    <property type="component" value="Unassembled WGS sequence"/>
</dbReference>
<dbReference type="HAMAP" id="MF_00434">
    <property type="entry name" value="Pterin_4_alpha"/>
    <property type="match status" value="1"/>
</dbReference>
<reference evidence="7 8" key="1">
    <citation type="submission" date="2018-08" db="EMBL/GenBank/DDBJ databases">
        <title>Meiothermus luteus KCTC 52599 genome sequencing project.</title>
        <authorList>
            <person name="Da Costa M.S."/>
            <person name="Albuquerque L."/>
            <person name="Raposo P."/>
            <person name="Froufe H.J.C."/>
            <person name="Barroso C.S."/>
            <person name="Egas C."/>
        </authorList>
    </citation>
    <scope>NUCLEOTIDE SEQUENCE [LARGE SCALE GENOMIC DNA]</scope>
    <source>
        <strain evidence="7 8">KCTC 52599</strain>
    </source>
</reference>
<accession>A0A399EF04</accession>
<evidence type="ECO:0000256" key="1">
    <source>
        <dbReference type="ARBA" id="ARBA00001554"/>
    </source>
</evidence>